<name>A0A0P0A9L0_9RHOB</name>
<sequence length="125" mass="13488">MKDSAILVLEDNALVGLTIEQTLQTEGYGKVCLCSTKEDALAAIESHDIQFGFLDYNLGQSQNSQCVAKRLADLGVPFVFLSGYTVSTGIIPVGMGEVGRVTKPARKKDLLAYLKAYKAKAAEEQ</sequence>
<dbReference type="AlphaFoldDB" id="A0A0P0A9L0"/>
<dbReference type="Proteomes" id="UP000064920">
    <property type="component" value="Chromosome"/>
</dbReference>
<dbReference type="STRING" id="1397108.IMCC12053_580"/>
<protein>
    <submittedName>
        <fullName evidence="1">Uncharacterized protein</fullName>
    </submittedName>
</protein>
<dbReference type="Pfam" id="PF00072">
    <property type="entry name" value="Response_reg"/>
    <property type="match status" value="1"/>
</dbReference>
<evidence type="ECO:0000313" key="1">
    <source>
        <dbReference type="EMBL" id="ALI54528.1"/>
    </source>
</evidence>
<dbReference type="PATRIC" id="fig|1397108.4.peg.599"/>
<organism evidence="1 2">
    <name type="scientific">Celeribacter marinus</name>
    <dbReference type="NCBI Taxonomy" id="1397108"/>
    <lineage>
        <taxon>Bacteria</taxon>
        <taxon>Pseudomonadati</taxon>
        <taxon>Pseudomonadota</taxon>
        <taxon>Alphaproteobacteria</taxon>
        <taxon>Rhodobacterales</taxon>
        <taxon>Roseobacteraceae</taxon>
        <taxon>Celeribacter</taxon>
    </lineage>
</organism>
<keyword evidence="2" id="KW-1185">Reference proteome</keyword>
<dbReference type="PROSITE" id="PS50110">
    <property type="entry name" value="RESPONSE_REGULATORY"/>
    <property type="match status" value="1"/>
</dbReference>
<dbReference type="KEGG" id="cmar:IMCC12053_580"/>
<reference evidence="1 2" key="1">
    <citation type="submission" date="2015-05" db="EMBL/GenBank/DDBJ databases">
        <authorList>
            <person name="Wang D.B."/>
            <person name="Wang M."/>
        </authorList>
    </citation>
    <scope>NUCLEOTIDE SEQUENCE [LARGE SCALE GENOMIC DNA]</scope>
    <source>
        <strain evidence="1 2">IMCC 12053</strain>
    </source>
</reference>
<accession>A0A0P0A9L0</accession>
<dbReference type="RefSeq" id="WP_062215529.1">
    <property type="nucleotide sequence ID" value="NZ_CP012023.1"/>
</dbReference>
<dbReference type="InterPro" id="IPR001789">
    <property type="entry name" value="Sig_transdc_resp-reg_receiver"/>
</dbReference>
<evidence type="ECO:0000313" key="2">
    <source>
        <dbReference type="Proteomes" id="UP000064920"/>
    </source>
</evidence>
<dbReference type="OrthoDB" id="582170at2"/>
<dbReference type="InterPro" id="IPR011006">
    <property type="entry name" value="CheY-like_superfamily"/>
</dbReference>
<gene>
    <name evidence="1" type="ORF">IMCC12053_580</name>
</gene>
<dbReference type="GO" id="GO:0000160">
    <property type="term" value="P:phosphorelay signal transduction system"/>
    <property type="evidence" value="ECO:0007669"/>
    <property type="project" value="InterPro"/>
</dbReference>
<dbReference type="EMBL" id="CP012023">
    <property type="protein sequence ID" value="ALI54528.1"/>
    <property type="molecule type" value="Genomic_DNA"/>
</dbReference>
<dbReference type="SMART" id="SM00448">
    <property type="entry name" value="REC"/>
    <property type="match status" value="1"/>
</dbReference>
<dbReference type="SUPFAM" id="SSF52172">
    <property type="entry name" value="CheY-like"/>
    <property type="match status" value="1"/>
</dbReference>
<dbReference type="Gene3D" id="3.40.50.2300">
    <property type="match status" value="1"/>
</dbReference>
<proteinExistence type="predicted"/>